<geneLocation type="plasmid" evidence="1">
    <name>9716_6_18</name>
</geneLocation>
<dbReference type="AlphaFoldDB" id="A0A1L0AYL0"/>
<evidence type="ECO:0000313" key="1">
    <source>
        <dbReference type="EMBL" id="SGZ37795.1"/>
    </source>
</evidence>
<dbReference type="RefSeq" id="WP_223938722.1">
    <property type="nucleotide sequence ID" value="NZ_BPNG01000203.1"/>
</dbReference>
<sequence>MDASSTEEITRLRQQLSQMSDLLDAEKAAKRLPKNMDFVQVSRADMRAIAELGAKNSIALKLLMTFAQTMDRQNAVMISFKAMEEIMGKSRPTLDRAIRLLKEDNWLQVVKVGTANAYVLNSAVFWTDSNDKRSMTNFTARIVTTLNEQDMDLRKNRNVRLKRTPTIVPNGERVILDTEPLPPPDQQDLDLN</sequence>
<evidence type="ECO:0008006" key="2">
    <source>
        <dbReference type="Google" id="ProtNLM"/>
    </source>
</evidence>
<dbReference type="EMBL" id="LT635662">
    <property type="protein sequence ID" value="SGZ37795.1"/>
    <property type="molecule type" value="Genomic_DNA"/>
</dbReference>
<keyword evidence="1" id="KW-0614">Plasmid</keyword>
<proteinExistence type="predicted"/>
<accession>A0A1L0AYL0</accession>
<protein>
    <recommendedName>
        <fullName evidence="2">Plasmid replication initiation protein</fullName>
    </recommendedName>
</protein>
<reference evidence="1" key="1">
    <citation type="submission" date="2016-11" db="EMBL/GenBank/DDBJ databases">
        <title>Aeromonas genus plasmids.</title>
        <authorList>
            <person name="Klemm E.J."/>
            <person name="Page A.J."/>
        </authorList>
    </citation>
    <scope>NUCLEOTIDE SEQUENCE [LARGE SCALE GENOMIC DNA]</scope>
    <source>
        <strain evidence="1">9716_6_18</strain>
        <plasmid evidence="1">9716_6_18</plasmid>
    </source>
</reference>
<organism evidence="1">
    <name type="scientific">Aeromonas caviae</name>
    <name type="common">Aeromonas punctata</name>
    <dbReference type="NCBI Taxonomy" id="648"/>
    <lineage>
        <taxon>Bacteria</taxon>
        <taxon>Pseudomonadati</taxon>
        <taxon>Pseudomonadota</taxon>
        <taxon>Gammaproteobacteria</taxon>
        <taxon>Aeromonadales</taxon>
        <taxon>Aeromonadaceae</taxon>
        <taxon>Aeromonas</taxon>
    </lineage>
</organism>
<reference evidence="1" key="2">
    <citation type="submission" date="2016-11" db="EMBL/GenBank/DDBJ databases">
        <authorList>
            <person name="Jaros S."/>
            <person name="Januszkiewicz K."/>
            <person name="Wedrychowicz H."/>
        </authorList>
    </citation>
    <scope>NUCLEOTIDE SEQUENCE</scope>
    <source>
        <strain evidence="1">9716_6_18</strain>
        <plasmid evidence="1">9716_6_18</plasmid>
    </source>
</reference>
<name>A0A1L0AYL0_AERCA</name>